<keyword evidence="5 8" id="KW-0812">Transmembrane</keyword>
<feature type="transmembrane region" description="Helical" evidence="8">
    <location>
        <begin position="360"/>
        <end position="384"/>
    </location>
</feature>
<evidence type="ECO:0000256" key="8">
    <source>
        <dbReference type="RuleBase" id="RU363064"/>
    </source>
</evidence>
<name>A0ABV6YJI9_UNCEI</name>
<evidence type="ECO:0000256" key="1">
    <source>
        <dbReference type="ARBA" id="ARBA00004651"/>
    </source>
</evidence>
<feature type="transmembrane region" description="Helical" evidence="8">
    <location>
        <begin position="431"/>
        <end position="454"/>
    </location>
</feature>
<feature type="transmembrane region" description="Helical" evidence="8">
    <location>
        <begin position="251"/>
        <end position="274"/>
    </location>
</feature>
<accession>A0ABV6YJI9</accession>
<feature type="transmembrane region" description="Helical" evidence="8">
    <location>
        <begin position="12"/>
        <end position="32"/>
    </location>
</feature>
<dbReference type="InterPro" id="IPR001463">
    <property type="entry name" value="Na/Ala_symport"/>
</dbReference>
<evidence type="ECO:0000256" key="3">
    <source>
        <dbReference type="ARBA" id="ARBA00022448"/>
    </source>
</evidence>
<reference evidence="9 10" key="1">
    <citation type="submission" date="2024-09" db="EMBL/GenBank/DDBJ databases">
        <authorList>
            <person name="D'Angelo T."/>
        </authorList>
    </citation>
    <scope>NUCLEOTIDE SEQUENCE [LARGE SCALE GENOMIC DNA]</scope>
    <source>
        <strain evidence="9">SAG AM-320-E07</strain>
    </source>
</reference>
<evidence type="ECO:0000256" key="4">
    <source>
        <dbReference type="ARBA" id="ARBA00022475"/>
    </source>
</evidence>
<keyword evidence="7 8" id="KW-0472">Membrane</keyword>
<feature type="transmembrane region" description="Helical" evidence="8">
    <location>
        <begin position="67"/>
        <end position="91"/>
    </location>
</feature>
<evidence type="ECO:0000313" key="9">
    <source>
        <dbReference type="EMBL" id="MFC1572493.1"/>
    </source>
</evidence>
<evidence type="ECO:0000256" key="6">
    <source>
        <dbReference type="ARBA" id="ARBA00022989"/>
    </source>
</evidence>
<feature type="transmembrane region" description="Helical" evidence="8">
    <location>
        <begin position="404"/>
        <end position="425"/>
    </location>
</feature>
<dbReference type="Proteomes" id="UP001593833">
    <property type="component" value="Unassembled WGS sequence"/>
</dbReference>
<evidence type="ECO:0000256" key="5">
    <source>
        <dbReference type="ARBA" id="ARBA00022692"/>
    </source>
</evidence>
<comment type="caution">
    <text evidence="9">The sequence shown here is derived from an EMBL/GenBank/DDBJ whole genome shotgun (WGS) entry which is preliminary data.</text>
</comment>
<dbReference type="PANTHER" id="PTHR30330:SF3">
    <property type="entry name" value="TRANSCRIPTIONAL REGULATOR, LRP FAMILY"/>
    <property type="match status" value="1"/>
</dbReference>
<dbReference type="PANTHER" id="PTHR30330">
    <property type="entry name" value="AGSS FAMILY TRANSPORTER, SODIUM-ALANINE"/>
    <property type="match status" value="1"/>
</dbReference>
<feature type="transmembrane region" description="Helical" evidence="8">
    <location>
        <begin position="313"/>
        <end position="340"/>
    </location>
</feature>
<keyword evidence="10" id="KW-1185">Reference proteome</keyword>
<evidence type="ECO:0000256" key="2">
    <source>
        <dbReference type="ARBA" id="ARBA00009261"/>
    </source>
</evidence>
<keyword evidence="6 8" id="KW-1133">Transmembrane helix</keyword>
<comment type="subcellular location">
    <subcellularLocation>
        <location evidence="1 8">Cell membrane</location>
        <topology evidence="1 8">Multi-pass membrane protein</topology>
    </subcellularLocation>
</comment>
<feature type="transmembrane region" description="Helical" evidence="8">
    <location>
        <begin position="193"/>
        <end position="213"/>
    </location>
</feature>
<dbReference type="EMBL" id="JBHPKH010000018">
    <property type="protein sequence ID" value="MFC1572493.1"/>
    <property type="molecule type" value="Genomic_DNA"/>
</dbReference>
<dbReference type="NCBIfam" id="TIGR00835">
    <property type="entry name" value="agcS"/>
    <property type="match status" value="1"/>
</dbReference>
<evidence type="ECO:0000313" key="10">
    <source>
        <dbReference type="Proteomes" id="UP001593833"/>
    </source>
</evidence>
<sequence>MDFAGWVDKIDGWVWGYVMMFLLVGTGLYLTFRMRIVQIRLFKHGWSLISGKWDNPSDKGETTHLQALSTALSATIGTGNIAGVAAAMVAGGPGAVFWMWVTAAVGMCTKFTCCLLAQRYRTIDHKGIVAGGPMYYLRDGLGLPWLGWLFALFAAIACFGIGNMVQANSVADPISRYIGLEHGFNLGGLGHVALAKLGLGIVMALLVALVIIGGIRRIARVAEKIVPIMAVIYVLGALVILVIRISAIPEAFGSIFKGAFSSTSLAGGIIGFTISQAAREGVAKGLFSNESGLGSAAIAHAPAKTKEPVREGLVAMLGPFIDTIVICTMTALVIITSGLLGHTDADGAALSAEAFRTGLGAVGAHVVSFGLVFFAFTTMVGWSYYGDRSIYYLFGTRGDQAIRVYRWVFVALIPIGAAVELKVVWGLSGIFNGLMAFPNLVALIGLSGVVASLLRDYERRLPEMRPFKTRNDLWFLGSGRK</sequence>
<dbReference type="Pfam" id="PF01235">
    <property type="entry name" value="Na_Ala_symp"/>
    <property type="match status" value="1"/>
</dbReference>
<comment type="similarity">
    <text evidence="2 8">Belongs to the alanine or glycine:cation symporter (AGCS) (TC 2.A.25) family.</text>
</comment>
<keyword evidence="8" id="KW-0769">Symport</keyword>
<evidence type="ECO:0000256" key="7">
    <source>
        <dbReference type="ARBA" id="ARBA00023136"/>
    </source>
</evidence>
<dbReference type="PROSITE" id="PS00873">
    <property type="entry name" value="NA_ALANINE_SYMP"/>
    <property type="match status" value="1"/>
</dbReference>
<feature type="transmembrane region" description="Helical" evidence="8">
    <location>
        <begin position="225"/>
        <end position="245"/>
    </location>
</feature>
<feature type="transmembrane region" description="Helical" evidence="8">
    <location>
        <begin position="145"/>
        <end position="165"/>
    </location>
</feature>
<dbReference type="PRINTS" id="PR00175">
    <property type="entry name" value="NAALASMPORT"/>
</dbReference>
<keyword evidence="4 8" id="KW-1003">Cell membrane</keyword>
<gene>
    <name evidence="9" type="ORF">ACFL6M_02730</name>
</gene>
<dbReference type="Gene3D" id="1.20.1740.10">
    <property type="entry name" value="Amino acid/polyamine transporter I"/>
    <property type="match status" value="1"/>
</dbReference>
<organism evidence="9 10">
    <name type="scientific">Eiseniibacteriota bacterium</name>
    <dbReference type="NCBI Taxonomy" id="2212470"/>
    <lineage>
        <taxon>Bacteria</taxon>
        <taxon>Candidatus Eiseniibacteriota</taxon>
    </lineage>
</organism>
<proteinExistence type="inferred from homology"/>
<keyword evidence="3 8" id="KW-0813">Transport</keyword>
<feature type="transmembrane region" description="Helical" evidence="8">
    <location>
        <begin position="97"/>
        <end position="117"/>
    </location>
</feature>
<protein>
    <submittedName>
        <fullName evidence="9">Alanine/glycine:cation symporter family protein</fullName>
    </submittedName>
</protein>